<dbReference type="EMBL" id="JBIBEG010000007">
    <property type="protein sequence ID" value="MFF5899179.1"/>
    <property type="molecule type" value="Genomic_DNA"/>
</dbReference>
<reference evidence="1 2" key="1">
    <citation type="submission" date="2024-10" db="EMBL/GenBank/DDBJ databases">
        <title>The Natural Products Discovery Center: Release of the First 8490 Sequenced Strains for Exploring Actinobacteria Biosynthetic Diversity.</title>
        <authorList>
            <person name="Kalkreuter E."/>
            <person name="Kautsar S.A."/>
            <person name="Yang D."/>
            <person name="Bader C.D."/>
            <person name="Teijaro C.N."/>
            <person name="Fluegel L."/>
            <person name="Davis C.M."/>
            <person name="Simpson J.R."/>
            <person name="Lauterbach L."/>
            <person name="Steele A.D."/>
            <person name="Gui C."/>
            <person name="Meng S."/>
            <person name="Li G."/>
            <person name="Viehrig K."/>
            <person name="Ye F."/>
            <person name="Su P."/>
            <person name="Kiefer A.F."/>
            <person name="Nichols A."/>
            <person name="Cepeda A.J."/>
            <person name="Yan W."/>
            <person name="Fan B."/>
            <person name="Jiang Y."/>
            <person name="Adhikari A."/>
            <person name="Zheng C.-J."/>
            <person name="Schuster L."/>
            <person name="Cowan T.M."/>
            <person name="Smanski M.J."/>
            <person name="Chevrette M.G."/>
            <person name="De Carvalho L.P.S."/>
            <person name="Shen B."/>
        </authorList>
    </citation>
    <scope>NUCLEOTIDE SEQUENCE [LARGE SCALE GENOMIC DNA]</scope>
    <source>
        <strain evidence="1 2">NPDC012540</strain>
    </source>
</reference>
<protein>
    <submittedName>
        <fullName evidence="1">Uncharacterized protein</fullName>
    </submittedName>
</protein>
<sequence>MSVQAAQDQIVELFTRLCGDPDDAEVAAAADRALQSLDEALRAEGA</sequence>
<dbReference type="RefSeq" id="WP_167526236.1">
    <property type="nucleotide sequence ID" value="NZ_JBIBEG010000007.1"/>
</dbReference>
<evidence type="ECO:0000313" key="1">
    <source>
        <dbReference type="EMBL" id="MFF5899179.1"/>
    </source>
</evidence>
<proteinExistence type="predicted"/>
<accession>A0ABW6XBR0</accession>
<keyword evidence="2" id="KW-1185">Reference proteome</keyword>
<organism evidence="1 2">
    <name type="scientific">Streptomyces argenteolus</name>
    <dbReference type="NCBI Taxonomy" id="67274"/>
    <lineage>
        <taxon>Bacteria</taxon>
        <taxon>Bacillati</taxon>
        <taxon>Actinomycetota</taxon>
        <taxon>Actinomycetes</taxon>
        <taxon>Kitasatosporales</taxon>
        <taxon>Streptomycetaceae</taxon>
        <taxon>Streptomyces</taxon>
    </lineage>
</organism>
<comment type="caution">
    <text evidence="1">The sequence shown here is derived from an EMBL/GenBank/DDBJ whole genome shotgun (WGS) entry which is preliminary data.</text>
</comment>
<name>A0ABW6XBR0_9ACTN</name>
<dbReference type="Proteomes" id="UP001602322">
    <property type="component" value="Unassembled WGS sequence"/>
</dbReference>
<evidence type="ECO:0000313" key="2">
    <source>
        <dbReference type="Proteomes" id="UP001602322"/>
    </source>
</evidence>
<gene>
    <name evidence="1" type="ORF">ACFY8O_25105</name>
</gene>